<dbReference type="EMBL" id="OV651827">
    <property type="protein sequence ID" value="CAH1103742.1"/>
    <property type="molecule type" value="Genomic_DNA"/>
</dbReference>
<dbReference type="PANTHER" id="PTHR47086">
    <property type="entry name" value="BTB DOMAIN-CONTAINING PROTEIN"/>
    <property type="match status" value="1"/>
</dbReference>
<evidence type="ECO:0000313" key="3">
    <source>
        <dbReference type="Proteomes" id="UP001153636"/>
    </source>
</evidence>
<accession>A0A9P0CS71</accession>
<organism evidence="2 3">
    <name type="scientific">Psylliodes chrysocephalus</name>
    <dbReference type="NCBI Taxonomy" id="3402493"/>
    <lineage>
        <taxon>Eukaryota</taxon>
        <taxon>Metazoa</taxon>
        <taxon>Ecdysozoa</taxon>
        <taxon>Arthropoda</taxon>
        <taxon>Hexapoda</taxon>
        <taxon>Insecta</taxon>
        <taxon>Pterygota</taxon>
        <taxon>Neoptera</taxon>
        <taxon>Endopterygota</taxon>
        <taxon>Coleoptera</taxon>
        <taxon>Polyphaga</taxon>
        <taxon>Cucujiformia</taxon>
        <taxon>Chrysomeloidea</taxon>
        <taxon>Chrysomelidae</taxon>
        <taxon>Galerucinae</taxon>
        <taxon>Alticini</taxon>
        <taxon>Psylliodes</taxon>
    </lineage>
</organism>
<dbReference type="Proteomes" id="UP001153636">
    <property type="component" value="Chromosome 15"/>
</dbReference>
<feature type="domain" description="ZSWIM3 N-terminal" evidence="1">
    <location>
        <begin position="8"/>
        <end position="124"/>
    </location>
</feature>
<reference evidence="2" key="1">
    <citation type="submission" date="2022-01" db="EMBL/GenBank/DDBJ databases">
        <authorList>
            <person name="King R."/>
        </authorList>
    </citation>
    <scope>NUCLEOTIDE SEQUENCE</scope>
</reference>
<proteinExistence type="predicted"/>
<dbReference type="InterPro" id="IPR040854">
    <property type="entry name" value="ZSWIM9"/>
</dbReference>
<gene>
    <name evidence="2" type="ORF">PSYICH_LOCUS4747</name>
</gene>
<name>A0A9P0CS71_9CUCU</name>
<protein>
    <recommendedName>
        <fullName evidence="1">ZSWIM3 N-terminal domain-containing protein</fullName>
    </recommendedName>
</protein>
<dbReference type="OrthoDB" id="124789at2759"/>
<evidence type="ECO:0000313" key="2">
    <source>
        <dbReference type="EMBL" id="CAH1103742.1"/>
    </source>
</evidence>
<keyword evidence="3" id="KW-1185">Reference proteome</keyword>
<dbReference type="PANTHER" id="PTHR47086:SF4">
    <property type="entry name" value="BTB DOMAIN-CONTAINING PROTEIN"/>
    <property type="match status" value="1"/>
</dbReference>
<sequence>MGSTYNLKENDAFSSYEELNKAITLYEKQNRVQFWKRDCKTSDNAKNHCPKLYSKAKAALKYYIIKYCCIHGGQSFRPKQPLSVTKRRLRHSTFKQGCLAQINIALSEDGQSLVIKSMITDHNHDIPTIPDVSTGFLKIGQKLMDQLTENWPRVSENITIYVDGRHFSCVERSPLTKSDCSVAKQKLSASKLSDKNAENINKHSGARL</sequence>
<evidence type="ECO:0000259" key="1">
    <source>
        <dbReference type="Pfam" id="PF21599"/>
    </source>
</evidence>
<dbReference type="Pfam" id="PF21599">
    <property type="entry name" value="ZSWIM3_N"/>
    <property type="match status" value="1"/>
</dbReference>
<dbReference type="InterPro" id="IPR048325">
    <property type="entry name" value="ZSWIM3_N"/>
</dbReference>
<dbReference type="AlphaFoldDB" id="A0A9P0CS71"/>